<evidence type="ECO:0000256" key="5">
    <source>
        <dbReference type="SAM" id="MobiDB-lite"/>
    </source>
</evidence>
<protein>
    <recommendedName>
        <fullName evidence="6">C2H2-type domain-containing protein</fullName>
    </recommendedName>
</protein>
<feature type="compositionally biased region" description="Basic and acidic residues" evidence="5">
    <location>
        <begin position="339"/>
        <end position="354"/>
    </location>
</feature>
<dbReference type="InterPro" id="IPR003604">
    <property type="entry name" value="Matrin/U1-like-C_Znf_C2H2"/>
</dbReference>
<organism evidence="7 8">
    <name type="scientific">Macrophomina phaseolina</name>
    <dbReference type="NCBI Taxonomy" id="35725"/>
    <lineage>
        <taxon>Eukaryota</taxon>
        <taxon>Fungi</taxon>
        <taxon>Dikarya</taxon>
        <taxon>Ascomycota</taxon>
        <taxon>Pezizomycotina</taxon>
        <taxon>Dothideomycetes</taxon>
        <taxon>Dothideomycetes incertae sedis</taxon>
        <taxon>Botryosphaeriales</taxon>
        <taxon>Botryosphaeriaceae</taxon>
        <taxon>Macrophomina</taxon>
    </lineage>
</organism>
<reference evidence="7 8" key="1">
    <citation type="journal article" date="2021" name="Nat. Commun.">
        <title>Genetic determinants of endophytism in the Arabidopsis root mycobiome.</title>
        <authorList>
            <person name="Mesny F."/>
            <person name="Miyauchi S."/>
            <person name="Thiergart T."/>
            <person name="Pickel B."/>
            <person name="Atanasova L."/>
            <person name="Karlsson M."/>
            <person name="Huettel B."/>
            <person name="Barry K.W."/>
            <person name="Haridas S."/>
            <person name="Chen C."/>
            <person name="Bauer D."/>
            <person name="Andreopoulos W."/>
            <person name="Pangilinan J."/>
            <person name="LaButti K."/>
            <person name="Riley R."/>
            <person name="Lipzen A."/>
            <person name="Clum A."/>
            <person name="Drula E."/>
            <person name="Henrissat B."/>
            <person name="Kohler A."/>
            <person name="Grigoriev I.V."/>
            <person name="Martin F.M."/>
            <person name="Hacquard S."/>
        </authorList>
    </citation>
    <scope>NUCLEOTIDE SEQUENCE [LARGE SCALE GENOMIC DNA]</scope>
    <source>
        <strain evidence="7 8">MPI-SDFR-AT-0080</strain>
    </source>
</reference>
<keyword evidence="3" id="KW-0862">Zinc</keyword>
<sequence>MSHQKSGAYGANSASDTSFRKTWDRDEYAAKARAHDDKLKEEGRARYEAKLQGKKYVRRASTPPDARDTEARKSRLDVGSMVGKTMLVPAGSAVGKRGRGAGFYCDACDLTFKDNLQLVEHLNSKQHLVATGETGEVRRATVQEVRDRLAWLKRKREDEKKDEVVDLGARLEQAKEREQREREEKRRKRNEKRRKTAGGVGVKEEYDPSDGIIALRNITREGYLCGMRSSETRIRLAESPLVTRSARNHHIASYRNEITDITHLGPKALGLLSPTKIGTDFRTDKVIWPSRAPKKLRPAGLDCPNASNNLAENRQTFMSQRMPMQRRQPLSRLNADFNNMKEKPQLKNSKDKGGNVKAQVPSAPQSVLCD</sequence>
<feature type="compositionally biased region" description="Basic residues" evidence="5">
    <location>
        <begin position="185"/>
        <end position="196"/>
    </location>
</feature>
<dbReference type="PROSITE" id="PS00028">
    <property type="entry name" value="ZINC_FINGER_C2H2_1"/>
    <property type="match status" value="1"/>
</dbReference>
<proteinExistence type="predicted"/>
<dbReference type="PANTHER" id="PTHR45986:SF1">
    <property type="entry name" value="ZINC FINGER MATRIN-TYPE PROTEIN 2"/>
    <property type="match status" value="1"/>
</dbReference>
<dbReference type="Gene3D" id="3.30.160.60">
    <property type="entry name" value="Classic Zinc Finger"/>
    <property type="match status" value="1"/>
</dbReference>
<dbReference type="PANTHER" id="PTHR45986">
    <property type="entry name" value="ZINC FINGER MATRIN-TYPE PROTEIN 2"/>
    <property type="match status" value="1"/>
</dbReference>
<dbReference type="SMART" id="SM00451">
    <property type="entry name" value="ZnF_U1"/>
    <property type="match status" value="1"/>
</dbReference>
<keyword evidence="1" id="KW-0479">Metal-binding</keyword>
<evidence type="ECO:0000259" key="6">
    <source>
        <dbReference type="PROSITE" id="PS00028"/>
    </source>
</evidence>
<dbReference type="InterPro" id="IPR013087">
    <property type="entry name" value="Znf_C2H2_type"/>
</dbReference>
<comment type="caution">
    <text evidence="7">The sequence shown here is derived from an EMBL/GenBank/DDBJ whole genome shotgun (WGS) entry which is preliminary data.</text>
</comment>
<feature type="domain" description="C2H2-type" evidence="6">
    <location>
        <begin position="105"/>
        <end position="127"/>
    </location>
</feature>
<evidence type="ECO:0000313" key="8">
    <source>
        <dbReference type="Proteomes" id="UP000774617"/>
    </source>
</evidence>
<feature type="compositionally biased region" description="Basic and acidic residues" evidence="5">
    <location>
        <begin position="175"/>
        <end position="184"/>
    </location>
</feature>
<accession>A0ABQ8GDV8</accession>
<feature type="region of interest" description="Disordered" evidence="5">
    <location>
        <begin position="338"/>
        <end position="370"/>
    </location>
</feature>
<evidence type="ECO:0000256" key="1">
    <source>
        <dbReference type="ARBA" id="ARBA00022723"/>
    </source>
</evidence>
<dbReference type="Proteomes" id="UP000774617">
    <property type="component" value="Unassembled WGS sequence"/>
</dbReference>
<feature type="region of interest" description="Disordered" evidence="5">
    <location>
        <begin position="175"/>
        <end position="203"/>
    </location>
</feature>
<dbReference type="InterPro" id="IPR036236">
    <property type="entry name" value="Znf_C2H2_sf"/>
</dbReference>
<dbReference type="Pfam" id="PF12171">
    <property type="entry name" value="zf-C2H2_jaz"/>
    <property type="match status" value="1"/>
</dbReference>
<name>A0ABQ8GDV8_9PEZI</name>
<dbReference type="SUPFAM" id="SSF57667">
    <property type="entry name" value="beta-beta-alpha zinc fingers"/>
    <property type="match status" value="1"/>
</dbReference>
<keyword evidence="2" id="KW-0863">Zinc-finger</keyword>
<dbReference type="InterPro" id="IPR022755">
    <property type="entry name" value="Znf_C2H2_jaz"/>
</dbReference>
<evidence type="ECO:0000256" key="2">
    <source>
        <dbReference type="ARBA" id="ARBA00022771"/>
    </source>
</evidence>
<feature type="region of interest" description="Disordered" evidence="5">
    <location>
        <begin position="50"/>
        <end position="74"/>
    </location>
</feature>
<keyword evidence="8" id="KW-1185">Reference proteome</keyword>
<gene>
    <name evidence="7" type="ORF">B0J12DRAFT_698363</name>
</gene>
<evidence type="ECO:0000313" key="7">
    <source>
        <dbReference type="EMBL" id="KAH7053150.1"/>
    </source>
</evidence>
<evidence type="ECO:0000256" key="3">
    <source>
        <dbReference type="ARBA" id="ARBA00022833"/>
    </source>
</evidence>
<keyword evidence="4" id="KW-0539">Nucleus</keyword>
<dbReference type="InterPro" id="IPR040107">
    <property type="entry name" value="Snu23"/>
</dbReference>
<feature type="compositionally biased region" description="Basic and acidic residues" evidence="5">
    <location>
        <begin position="65"/>
        <end position="74"/>
    </location>
</feature>
<dbReference type="EMBL" id="JAGTJR010000010">
    <property type="protein sequence ID" value="KAH7053150.1"/>
    <property type="molecule type" value="Genomic_DNA"/>
</dbReference>
<evidence type="ECO:0000256" key="4">
    <source>
        <dbReference type="ARBA" id="ARBA00023242"/>
    </source>
</evidence>